<keyword evidence="2" id="KW-0472">Membrane</keyword>
<gene>
    <name evidence="3" type="ORF">PPL_09297</name>
</gene>
<comment type="caution">
    <text evidence="3">The sequence shown here is derived from an EMBL/GenBank/DDBJ whole genome shotgun (WGS) entry which is preliminary data.</text>
</comment>
<protein>
    <recommendedName>
        <fullName evidence="5">Lipoprotein</fullName>
    </recommendedName>
</protein>
<reference evidence="3 4" key="1">
    <citation type="journal article" date="2011" name="Genome Res.">
        <title>Phylogeny-wide analysis of social amoeba genomes highlights ancient origins for complex intercellular communication.</title>
        <authorList>
            <person name="Heidel A.J."/>
            <person name="Lawal H.M."/>
            <person name="Felder M."/>
            <person name="Schilde C."/>
            <person name="Helps N.R."/>
            <person name="Tunggal B."/>
            <person name="Rivero F."/>
            <person name="John U."/>
            <person name="Schleicher M."/>
            <person name="Eichinger L."/>
            <person name="Platzer M."/>
            <person name="Noegel A.A."/>
            <person name="Schaap P."/>
            <person name="Gloeckner G."/>
        </authorList>
    </citation>
    <scope>NUCLEOTIDE SEQUENCE [LARGE SCALE GENOMIC DNA]</scope>
    <source>
        <strain evidence="4">ATCC 26659 / Pp 5 / PN500</strain>
    </source>
</reference>
<dbReference type="RefSeq" id="XP_020429927.1">
    <property type="nucleotide sequence ID" value="XM_020580094.1"/>
</dbReference>
<evidence type="ECO:0008006" key="5">
    <source>
        <dbReference type="Google" id="ProtNLM"/>
    </source>
</evidence>
<organism evidence="3 4">
    <name type="scientific">Heterostelium pallidum (strain ATCC 26659 / Pp 5 / PN500)</name>
    <name type="common">Cellular slime mold</name>
    <name type="synonym">Polysphondylium pallidum</name>
    <dbReference type="NCBI Taxonomy" id="670386"/>
    <lineage>
        <taxon>Eukaryota</taxon>
        <taxon>Amoebozoa</taxon>
        <taxon>Evosea</taxon>
        <taxon>Eumycetozoa</taxon>
        <taxon>Dictyostelia</taxon>
        <taxon>Acytosteliales</taxon>
        <taxon>Acytosteliaceae</taxon>
        <taxon>Heterostelium</taxon>
    </lineage>
</organism>
<feature type="region of interest" description="Disordered" evidence="1">
    <location>
        <begin position="73"/>
        <end position="104"/>
    </location>
</feature>
<evidence type="ECO:0000313" key="3">
    <source>
        <dbReference type="EMBL" id="EFA77799.1"/>
    </source>
</evidence>
<dbReference type="AlphaFoldDB" id="D3BL65"/>
<keyword evidence="2" id="KW-0812">Transmembrane</keyword>
<dbReference type="GeneID" id="31364772"/>
<name>D3BL65_HETP5</name>
<dbReference type="OMA" id="IDFMAGP"/>
<feature type="compositionally biased region" description="Low complexity" evidence="1">
    <location>
        <begin position="76"/>
        <end position="104"/>
    </location>
</feature>
<evidence type="ECO:0000256" key="2">
    <source>
        <dbReference type="SAM" id="Phobius"/>
    </source>
</evidence>
<evidence type="ECO:0000313" key="4">
    <source>
        <dbReference type="Proteomes" id="UP000001396"/>
    </source>
</evidence>
<dbReference type="InParanoid" id="D3BL65"/>
<proteinExistence type="predicted"/>
<dbReference type="FunCoup" id="D3BL65">
    <property type="interactions" value="421"/>
</dbReference>
<accession>D3BL65</accession>
<dbReference type="PROSITE" id="PS51257">
    <property type="entry name" value="PROKAR_LIPOPROTEIN"/>
    <property type="match status" value="1"/>
</dbReference>
<dbReference type="EMBL" id="ADBJ01000039">
    <property type="protein sequence ID" value="EFA77799.1"/>
    <property type="molecule type" value="Genomic_DNA"/>
</dbReference>
<dbReference type="Proteomes" id="UP000001396">
    <property type="component" value="Unassembled WGS sequence"/>
</dbReference>
<evidence type="ECO:0000256" key="1">
    <source>
        <dbReference type="SAM" id="MobiDB-lite"/>
    </source>
</evidence>
<keyword evidence="2" id="KW-1133">Transmembrane helix</keyword>
<feature type="transmembrane region" description="Helical" evidence="2">
    <location>
        <begin position="6"/>
        <end position="23"/>
    </location>
</feature>
<sequence>MSRYIVTFFTPILVGCGITYMLMRDEDKDLTVFKKEQLSSYKKYHENNEQIFKYIMDSTKGDKIVYFAKDGEDNQTTTTTTTTTPVTTTTAATSTTKTSPTTKQ</sequence>
<keyword evidence="4" id="KW-1185">Reference proteome</keyword>